<dbReference type="EMBL" id="LNYS01000012">
    <property type="protein sequence ID" value="KTD48212.1"/>
    <property type="molecule type" value="Genomic_DNA"/>
</dbReference>
<name>A0A0W0XUW4_9GAMM</name>
<dbReference type="PATRIC" id="fig|45073.5.peg.2132"/>
<protein>
    <recommendedName>
        <fullName evidence="3">HTH cro/C1-type domain-containing protein</fullName>
    </recommendedName>
</protein>
<evidence type="ECO:0000313" key="1">
    <source>
        <dbReference type="EMBL" id="KTD48212.1"/>
    </source>
</evidence>
<sequence>MSNRELSERLNNELDAIGVPDLMAERVQAFAKMLKLPRFKAEAVLNGMMVDSGTMQTIASELEVSVDWLLGKKKNKDRH</sequence>
<reference evidence="1 2" key="1">
    <citation type="submission" date="2015-11" db="EMBL/GenBank/DDBJ databases">
        <title>Genomic analysis of 38 Legionella species identifies large and diverse effector repertoires.</title>
        <authorList>
            <person name="Burstein D."/>
            <person name="Amaro F."/>
            <person name="Zusman T."/>
            <person name="Lifshitz Z."/>
            <person name="Cohen O."/>
            <person name="Gilbert J.A."/>
            <person name="Pupko T."/>
            <person name="Shuman H.A."/>
            <person name="Segal G."/>
        </authorList>
    </citation>
    <scope>NUCLEOTIDE SEQUENCE [LARGE SCALE GENOMIC DNA]</scope>
    <source>
        <strain evidence="1 2">CDC#1442-AUS-E</strain>
    </source>
</reference>
<accession>A0A0W0XUW4</accession>
<evidence type="ECO:0008006" key="3">
    <source>
        <dbReference type="Google" id="ProtNLM"/>
    </source>
</evidence>
<gene>
    <name evidence="1" type="ORF">Lqui_2023</name>
</gene>
<dbReference type="RefSeq" id="WP_058508122.1">
    <property type="nucleotide sequence ID" value="NZ_CAAAIK010000010.1"/>
</dbReference>
<dbReference type="AlphaFoldDB" id="A0A0W0XUW4"/>
<evidence type="ECO:0000313" key="2">
    <source>
        <dbReference type="Proteomes" id="UP000054618"/>
    </source>
</evidence>
<keyword evidence="2" id="KW-1185">Reference proteome</keyword>
<dbReference type="Proteomes" id="UP000054618">
    <property type="component" value="Unassembled WGS sequence"/>
</dbReference>
<organism evidence="1 2">
    <name type="scientific">Legionella quinlivanii</name>
    <dbReference type="NCBI Taxonomy" id="45073"/>
    <lineage>
        <taxon>Bacteria</taxon>
        <taxon>Pseudomonadati</taxon>
        <taxon>Pseudomonadota</taxon>
        <taxon>Gammaproteobacteria</taxon>
        <taxon>Legionellales</taxon>
        <taxon>Legionellaceae</taxon>
        <taxon>Legionella</taxon>
    </lineage>
</organism>
<comment type="caution">
    <text evidence="1">The sequence shown here is derived from an EMBL/GenBank/DDBJ whole genome shotgun (WGS) entry which is preliminary data.</text>
</comment>
<dbReference type="OrthoDB" id="5640921at2"/>
<proteinExistence type="predicted"/>